<organism evidence="1 2">
    <name type="scientific">Stenotrophomonas nematodicola</name>
    <dbReference type="NCBI Taxonomy" id="2656746"/>
    <lineage>
        <taxon>Bacteria</taxon>
        <taxon>Pseudomonadati</taxon>
        <taxon>Pseudomonadota</taxon>
        <taxon>Gammaproteobacteria</taxon>
        <taxon>Lysobacterales</taxon>
        <taxon>Lysobacteraceae</taxon>
        <taxon>Stenotrophomonas</taxon>
    </lineage>
</organism>
<gene>
    <name evidence="1" type="ORF">ACEU0G_000402</name>
</gene>
<comment type="caution">
    <text evidence="1">The sequence shown here is derived from an EMBL/GenBank/DDBJ whole genome shotgun (WGS) entry which is preliminary data.</text>
</comment>
<reference evidence="1 2" key="1">
    <citation type="submission" date="2024-09" db="EMBL/GenBank/DDBJ databases">
        <authorList>
            <consortium name="All-Russian atlas of soil microorganisms"/>
            <consortium name="as a basis for the search for new antimicrobial producers and enzymes with unique properties"/>
            <person name="Sokolova E.A."/>
            <person name="Voronina E.N."/>
        </authorList>
    </citation>
    <scope>NUCLEOTIDE SEQUENCE [LARGE SCALE GENOMIC DNA]</scope>
    <source>
        <strain evidence="1 2">AF-22b-331.1</strain>
    </source>
</reference>
<evidence type="ECO:0000313" key="1">
    <source>
        <dbReference type="EMBL" id="MFG6110526.1"/>
    </source>
</evidence>
<protein>
    <submittedName>
        <fullName evidence="1">Uncharacterized protein</fullName>
    </submittedName>
</protein>
<accession>A0ABW7D215</accession>
<proteinExistence type="predicted"/>
<sequence>MSFTSKASPWGLLVGGVTNMKVAWSLRLSGTTMLAVPDSAVAIVASTSPTKGEAAFISPKRALRSMPS</sequence>
<dbReference type="Proteomes" id="UP001605261">
    <property type="component" value="Unassembled WGS sequence"/>
</dbReference>
<dbReference type="EMBL" id="JBHGCJ010000012">
    <property type="protein sequence ID" value="MFG6110526.1"/>
    <property type="molecule type" value="Genomic_DNA"/>
</dbReference>
<dbReference type="RefSeq" id="WP_394164184.1">
    <property type="nucleotide sequence ID" value="NZ_JBHGCJ010000012.1"/>
</dbReference>
<keyword evidence="2" id="KW-1185">Reference proteome</keyword>
<evidence type="ECO:0000313" key="2">
    <source>
        <dbReference type="Proteomes" id="UP001605261"/>
    </source>
</evidence>
<name>A0ABW7D215_9GAMM</name>